<dbReference type="AlphaFoldDB" id="A0A975H284"/>
<keyword evidence="3" id="KW-1185">Reference proteome</keyword>
<dbReference type="Proteomes" id="UP000663903">
    <property type="component" value="Chromosome"/>
</dbReference>
<accession>A0A975H284</accession>
<evidence type="ECO:0000313" key="2">
    <source>
        <dbReference type="EMBL" id="QTD43921.1"/>
    </source>
</evidence>
<protein>
    <submittedName>
        <fullName evidence="2">Uncharacterized protein</fullName>
    </submittedName>
</protein>
<dbReference type="KEGG" id="otd:J1M35_12290"/>
<reference evidence="2" key="1">
    <citation type="submission" date="2021-03" db="EMBL/GenBank/DDBJ databases">
        <title>Ottowia sp. 27C isolated from the cloaca of a Giant Asian pond turtle (Heosemys grandis).</title>
        <authorList>
            <person name="Spergser J."/>
            <person name="Busse H.-J."/>
        </authorList>
    </citation>
    <scope>NUCLEOTIDE SEQUENCE</scope>
    <source>
        <strain evidence="2">27C</strain>
    </source>
</reference>
<keyword evidence="1" id="KW-0812">Transmembrane</keyword>
<gene>
    <name evidence="2" type="ORF">J1M35_12290</name>
</gene>
<name>A0A975H284_9BURK</name>
<feature type="transmembrane region" description="Helical" evidence="1">
    <location>
        <begin position="44"/>
        <end position="63"/>
    </location>
</feature>
<keyword evidence="1" id="KW-1133">Transmembrane helix</keyword>
<dbReference type="RefSeq" id="WP_208007329.1">
    <property type="nucleotide sequence ID" value="NZ_CP071796.1"/>
</dbReference>
<evidence type="ECO:0000256" key="1">
    <source>
        <dbReference type="SAM" id="Phobius"/>
    </source>
</evidence>
<evidence type="ECO:0000313" key="3">
    <source>
        <dbReference type="Proteomes" id="UP000663903"/>
    </source>
</evidence>
<keyword evidence="1" id="KW-0472">Membrane</keyword>
<organism evidence="2 3">
    <name type="scientific">Ottowia testudinis</name>
    <dbReference type="NCBI Taxonomy" id="2816950"/>
    <lineage>
        <taxon>Bacteria</taxon>
        <taxon>Pseudomonadati</taxon>
        <taxon>Pseudomonadota</taxon>
        <taxon>Betaproteobacteria</taxon>
        <taxon>Burkholderiales</taxon>
        <taxon>Comamonadaceae</taxon>
        <taxon>Ottowia</taxon>
    </lineage>
</organism>
<dbReference type="EMBL" id="CP071796">
    <property type="protein sequence ID" value="QTD43921.1"/>
    <property type="molecule type" value="Genomic_DNA"/>
</dbReference>
<sequence>MSNILINENGVYKPTDFKFLAVLPLCIFMAVLTLNYFGKFTLTVNITFVFCIATVVYFLPPLFELQKYGPLGKPFISVGDGQLRIALLQDSRGSMQIPIECIREIKVYIPSSGFCYRFIRENGSFSEASPMFPTAINEAVLQFIRQQLPSLKLTVHEPMSFFERVRGEGP</sequence>
<feature type="transmembrane region" description="Helical" evidence="1">
    <location>
        <begin position="20"/>
        <end position="38"/>
    </location>
</feature>
<proteinExistence type="predicted"/>